<dbReference type="OrthoDB" id="19849at2"/>
<name>A0A060DB29_9PROT</name>
<evidence type="ECO:0000256" key="3">
    <source>
        <dbReference type="ARBA" id="ARBA00022452"/>
    </source>
</evidence>
<organism evidence="9 11">
    <name type="scientific">Azospirillum argentinense</name>
    <dbReference type="NCBI Taxonomy" id="2970906"/>
    <lineage>
        <taxon>Bacteria</taxon>
        <taxon>Pseudomonadati</taxon>
        <taxon>Pseudomonadota</taxon>
        <taxon>Alphaproteobacteria</taxon>
        <taxon>Rhodospirillales</taxon>
        <taxon>Azospirillaceae</taxon>
        <taxon>Azospirillum</taxon>
    </lineage>
</organism>
<gene>
    <name evidence="9" type="ORF">ABAZ39_04690</name>
    <name evidence="10" type="ORF">C1S70_12780</name>
</gene>
<dbReference type="GO" id="GO:0009279">
    <property type="term" value="C:cell outer membrane"/>
    <property type="evidence" value="ECO:0007669"/>
    <property type="project" value="UniProtKB-SubCell"/>
</dbReference>
<dbReference type="KEGG" id="abq:ABAZ39_04690"/>
<comment type="similarity">
    <text evidence="2">Belongs to the OmpP1/FadL family.</text>
</comment>
<protein>
    <submittedName>
        <fullName evidence="9">Long-chain fatty acid transporter</fullName>
    </submittedName>
</protein>
<evidence type="ECO:0000313" key="10">
    <source>
        <dbReference type="EMBL" id="PNQ98349.1"/>
    </source>
</evidence>
<feature type="chain" id="PRO_5036695903" evidence="8">
    <location>
        <begin position="28"/>
        <end position="448"/>
    </location>
</feature>
<evidence type="ECO:0000256" key="6">
    <source>
        <dbReference type="ARBA" id="ARBA00023136"/>
    </source>
</evidence>
<evidence type="ECO:0000256" key="5">
    <source>
        <dbReference type="ARBA" id="ARBA00022729"/>
    </source>
</evidence>
<reference evidence="9 11" key="1">
    <citation type="journal article" date="2014" name="Genome Announc.">
        <title>Complete Genome Sequence of the Model Rhizosphere Strain Azospirillum brasilense Az39, Successfully Applied in Agriculture.</title>
        <authorList>
            <person name="Rivera D."/>
            <person name="Revale S."/>
            <person name="Molina R."/>
            <person name="Gualpa J."/>
            <person name="Puente M."/>
            <person name="Maroniche G."/>
            <person name="Paris G."/>
            <person name="Baker D."/>
            <person name="Clavijo B."/>
            <person name="McLay K."/>
            <person name="Spaepen S."/>
            <person name="Perticari A."/>
            <person name="Vazquez M."/>
            <person name="Wisniewski-Dye F."/>
            <person name="Watkins C."/>
            <person name="Martinez-Abarca F."/>
            <person name="Vanderleyden J."/>
            <person name="Cassan F."/>
        </authorList>
    </citation>
    <scope>NUCLEOTIDE SEQUENCE [LARGE SCALE GENOMIC DNA]</scope>
    <source>
        <strain evidence="9 11">Az39</strain>
    </source>
</reference>
<dbReference type="GO" id="GO:0015483">
    <property type="term" value="F:long-chain fatty acid transporting porin activity"/>
    <property type="evidence" value="ECO:0007669"/>
    <property type="project" value="TreeGrafter"/>
</dbReference>
<evidence type="ECO:0000256" key="7">
    <source>
        <dbReference type="ARBA" id="ARBA00023237"/>
    </source>
</evidence>
<dbReference type="AlphaFoldDB" id="A0A060DB29"/>
<keyword evidence="4" id="KW-0812">Transmembrane</keyword>
<reference evidence="10 12" key="2">
    <citation type="submission" date="2018-01" db="EMBL/GenBank/DDBJ databases">
        <title>Whole genome sequence of Azospirillum brasilense REC3 isolated from strawberry roots.</title>
        <authorList>
            <person name="Fontana C.A."/>
            <person name="Salazar S.M."/>
            <person name="Bassi D."/>
            <person name="Puglisi E."/>
            <person name="Lovaisa N.C."/>
            <person name="Toffoli L.M."/>
            <person name="Pedraza R."/>
            <person name="Cocconcelli P.S."/>
        </authorList>
    </citation>
    <scope>NUCLEOTIDE SEQUENCE [LARGE SCALE GENOMIC DNA]</scope>
    <source>
        <strain evidence="10 12">REC3</strain>
    </source>
</reference>
<evidence type="ECO:0000313" key="9">
    <source>
        <dbReference type="EMBL" id="AIB11321.1"/>
    </source>
</evidence>
<dbReference type="Pfam" id="PF03349">
    <property type="entry name" value="Toluene_X"/>
    <property type="match status" value="1"/>
</dbReference>
<dbReference type="PANTHER" id="PTHR35093">
    <property type="entry name" value="OUTER MEMBRANE PROTEIN NMB0088-RELATED"/>
    <property type="match status" value="1"/>
</dbReference>
<dbReference type="RefSeq" id="WP_038527171.1">
    <property type="nucleotide sequence ID" value="NZ_CP007793.1"/>
</dbReference>
<dbReference type="SUPFAM" id="SSF56935">
    <property type="entry name" value="Porins"/>
    <property type="match status" value="1"/>
</dbReference>
<accession>A0A060DB29</accession>
<keyword evidence="3" id="KW-1134">Transmembrane beta strand</keyword>
<dbReference type="EMBL" id="POWG01000012">
    <property type="protein sequence ID" value="PNQ98349.1"/>
    <property type="molecule type" value="Genomic_DNA"/>
</dbReference>
<dbReference type="InterPro" id="IPR005017">
    <property type="entry name" value="OMPP1/FadL/TodX"/>
</dbReference>
<evidence type="ECO:0000256" key="4">
    <source>
        <dbReference type="ARBA" id="ARBA00022692"/>
    </source>
</evidence>
<comment type="subcellular location">
    <subcellularLocation>
        <location evidence="1">Cell outer membrane</location>
        <topology evidence="1">Multi-pass membrane protein</topology>
    </subcellularLocation>
</comment>
<keyword evidence="6" id="KW-0472">Membrane</keyword>
<evidence type="ECO:0000256" key="1">
    <source>
        <dbReference type="ARBA" id="ARBA00004571"/>
    </source>
</evidence>
<evidence type="ECO:0000313" key="11">
    <source>
        <dbReference type="Proteomes" id="UP000027186"/>
    </source>
</evidence>
<keyword evidence="7" id="KW-0998">Cell outer membrane</keyword>
<dbReference type="Gene3D" id="2.40.160.60">
    <property type="entry name" value="Outer membrane protein transport protein (OMPP1/FadL/TodX)"/>
    <property type="match status" value="1"/>
</dbReference>
<proteinExistence type="inferred from homology"/>
<sequence>MSKGSLKGNLLAAAAAVAIAAPLPACAAGYLLKEQSASGQGTSFAGATANGMGDATGLFFNPAALGTIEGNQAVGVLSGVFPTSKTSNARGTRATRLGGSTIQGTSDPGDIGMDAVIPSGYMAYTVSPDVKLGLAITAPWGLSTDYPESWTGRYHGIHSSLLTINISPTVSYRLMPDLTIAGGLQLQYAKARLSQAVDFGSILAATGVPIAPGSRDGVGEVKGDDWGFGFTAGMLYEPAKGTRFGVSYRSSVFHELDGDSKFEGVPATPALQASFANSPVRAKVATPDIISFGAYHELTSSFAVMADAQWTNWSRFKELRIRYRNPLRTDTVTDENWDDSWFFALGAAYKWNEKLTLRFGVAYDQTPVSDQYRTPRIPDEDRYWVSIGAGYQVTDNIRTDIGYSHIFANKAKIDLRDNLTGNDAFRGNLSADYKAHVDVIALQTKITF</sequence>
<evidence type="ECO:0000256" key="2">
    <source>
        <dbReference type="ARBA" id="ARBA00008163"/>
    </source>
</evidence>
<feature type="signal peptide" evidence="8">
    <location>
        <begin position="1"/>
        <end position="27"/>
    </location>
</feature>
<dbReference type="Proteomes" id="UP000236268">
    <property type="component" value="Unassembled WGS sequence"/>
</dbReference>
<evidence type="ECO:0000256" key="8">
    <source>
        <dbReference type="SAM" id="SignalP"/>
    </source>
</evidence>
<dbReference type="Proteomes" id="UP000027186">
    <property type="component" value="Chromosome"/>
</dbReference>
<accession>A0A2K1G0Z5</accession>
<evidence type="ECO:0000313" key="12">
    <source>
        <dbReference type="Proteomes" id="UP000236268"/>
    </source>
</evidence>
<dbReference type="PANTHER" id="PTHR35093:SF3">
    <property type="entry name" value="LONG-CHAIN FATTY ACID TRANSPORT PROTEIN"/>
    <property type="match status" value="1"/>
</dbReference>
<keyword evidence="5 8" id="KW-0732">Signal</keyword>
<dbReference type="EMBL" id="CP007793">
    <property type="protein sequence ID" value="AIB11321.1"/>
    <property type="molecule type" value="Genomic_DNA"/>
</dbReference>